<organism evidence="4 5">
    <name type="scientific">Cytospora schulzeri</name>
    <dbReference type="NCBI Taxonomy" id="448051"/>
    <lineage>
        <taxon>Eukaryota</taxon>
        <taxon>Fungi</taxon>
        <taxon>Dikarya</taxon>
        <taxon>Ascomycota</taxon>
        <taxon>Pezizomycotina</taxon>
        <taxon>Sordariomycetes</taxon>
        <taxon>Sordariomycetidae</taxon>
        <taxon>Diaporthales</taxon>
        <taxon>Cytosporaceae</taxon>
        <taxon>Cytospora</taxon>
    </lineage>
</organism>
<keyword evidence="5" id="KW-1185">Reference proteome</keyword>
<evidence type="ECO:0000313" key="5">
    <source>
        <dbReference type="Proteomes" id="UP000283895"/>
    </source>
</evidence>
<keyword evidence="1" id="KW-0539">Nucleus</keyword>
<evidence type="ECO:0000256" key="2">
    <source>
        <dbReference type="SAM" id="MobiDB-lite"/>
    </source>
</evidence>
<dbReference type="GO" id="GO:0008270">
    <property type="term" value="F:zinc ion binding"/>
    <property type="evidence" value="ECO:0007669"/>
    <property type="project" value="InterPro"/>
</dbReference>
<dbReference type="STRING" id="356882.A0A423WXY9"/>
<reference evidence="4 5" key="1">
    <citation type="submission" date="2015-09" db="EMBL/GenBank/DDBJ databases">
        <title>Host preference determinants of Valsa canker pathogens revealed by comparative genomics.</title>
        <authorList>
            <person name="Yin Z."/>
            <person name="Huang L."/>
        </authorList>
    </citation>
    <scope>NUCLEOTIDE SEQUENCE [LARGE SCALE GENOMIC DNA]</scope>
    <source>
        <strain evidence="4 5">03-1</strain>
    </source>
</reference>
<protein>
    <recommendedName>
        <fullName evidence="3">Zn(2)-C6 fungal-type domain-containing protein</fullName>
    </recommendedName>
</protein>
<dbReference type="Gene3D" id="4.10.240.10">
    <property type="entry name" value="Zn(2)-C6 fungal-type DNA-binding domain"/>
    <property type="match status" value="1"/>
</dbReference>
<proteinExistence type="predicted"/>
<dbReference type="PROSITE" id="PS50048">
    <property type="entry name" value="ZN2_CY6_FUNGAL_2"/>
    <property type="match status" value="1"/>
</dbReference>
<sequence length="686" mass="76798">MAGSEVGASPQSQDGPDFSTIVAAPSHVSDTDPAGPLSSTSLKRKRLTSDAFTRRKRATTACQFCRLRKTKCDNARPICGFCQYHKAKCVYGESDPFEGEDGQSSKGSGAEQQREIIDRLDEIKELLLSQQSNRNDASETYTAGASEHLQAQAPISVDGAVTPATTVPVDPDFPSTSPNSTPRPLAATRGETLLRWPVFDNVVGDEDRAIESFALETETETETEMNGSQQRPQPSAIPEDGFVPLCQKFLQHVHLRNPILDGENLSAYAKHVTEFGLSWDAPSCLVPWKFSPPASLDNVDSGVAHSKPTDEEGLATAESYYSAAKKRIGLLGSSILDMQCFFVASIYEKCCLRPLQAWFYIQQVCTRLQTHLLRKGKASRIADSGSGVEARLFWSCIRAEGEIAAGTGLRPSGLDEFMYPELFPQPPASLKYSESLGPNHDGDLTDQERSWYFYMAEISVWRMINGTSWLLYRKGEAHWLKDIDDVLRHCEDSQTQISMWYNHLPASLKFDGTQRRQNELAVYLQGRFYNWRMLILRPIVYYALHRPREQRLGSSVLTLAQECIDLCSNSILRNVSHHRHGGTWFALRSMFTSAMLILAVVCKARDGGELLPPPQWQKLIKAALATMEKWERQAPDVERMRRTLGRVFSDVWRRTGLAVADLVDADASLDSERVHYKAPLWPFMES</sequence>
<dbReference type="PROSITE" id="PS00463">
    <property type="entry name" value="ZN2_CY6_FUNGAL_1"/>
    <property type="match status" value="1"/>
</dbReference>
<dbReference type="InterPro" id="IPR001138">
    <property type="entry name" value="Zn2Cys6_DnaBD"/>
</dbReference>
<dbReference type="EMBL" id="LKEA01000006">
    <property type="protein sequence ID" value="ROW08387.1"/>
    <property type="molecule type" value="Genomic_DNA"/>
</dbReference>
<gene>
    <name evidence="4" type="ORF">VMCG_03099</name>
</gene>
<evidence type="ECO:0000259" key="3">
    <source>
        <dbReference type="PROSITE" id="PS50048"/>
    </source>
</evidence>
<comment type="caution">
    <text evidence="4">The sequence shown here is derived from an EMBL/GenBank/DDBJ whole genome shotgun (WGS) entry which is preliminary data.</text>
</comment>
<name>A0A423WXY9_9PEZI</name>
<evidence type="ECO:0000313" key="4">
    <source>
        <dbReference type="EMBL" id="ROW08387.1"/>
    </source>
</evidence>
<dbReference type="OrthoDB" id="4356994at2759"/>
<dbReference type="InterPro" id="IPR036864">
    <property type="entry name" value="Zn2-C6_fun-type_DNA-bd_sf"/>
</dbReference>
<feature type="region of interest" description="Disordered" evidence="2">
    <location>
        <begin position="161"/>
        <end position="188"/>
    </location>
</feature>
<feature type="domain" description="Zn(2)-C6 fungal-type" evidence="3">
    <location>
        <begin position="61"/>
        <end position="91"/>
    </location>
</feature>
<accession>A0A423WXY9</accession>
<evidence type="ECO:0000256" key="1">
    <source>
        <dbReference type="ARBA" id="ARBA00023242"/>
    </source>
</evidence>
<dbReference type="GO" id="GO:0000981">
    <property type="term" value="F:DNA-binding transcription factor activity, RNA polymerase II-specific"/>
    <property type="evidence" value="ECO:0007669"/>
    <property type="project" value="InterPro"/>
</dbReference>
<dbReference type="CDD" id="cd12148">
    <property type="entry name" value="fungal_TF_MHR"/>
    <property type="match status" value="1"/>
</dbReference>
<feature type="region of interest" description="Disordered" evidence="2">
    <location>
        <begin position="1"/>
        <end position="50"/>
    </location>
</feature>
<dbReference type="PANTHER" id="PTHR47785:SF5">
    <property type="entry name" value="ZN(II)2CYS6 TRANSCRIPTION FACTOR (EUROFUNG)"/>
    <property type="match status" value="1"/>
</dbReference>
<dbReference type="InterPro" id="IPR053181">
    <property type="entry name" value="EcdB-like_regulator"/>
</dbReference>
<dbReference type="SUPFAM" id="SSF57701">
    <property type="entry name" value="Zn2/Cys6 DNA-binding domain"/>
    <property type="match status" value="1"/>
</dbReference>
<dbReference type="SMART" id="SM00066">
    <property type="entry name" value="GAL4"/>
    <property type="match status" value="1"/>
</dbReference>
<dbReference type="Proteomes" id="UP000283895">
    <property type="component" value="Unassembled WGS sequence"/>
</dbReference>
<dbReference type="PANTHER" id="PTHR47785">
    <property type="entry name" value="ZN(II)2CYS6 TRANSCRIPTION FACTOR (EUROFUNG)-RELATED-RELATED"/>
    <property type="match status" value="1"/>
</dbReference>
<dbReference type="CDD" id="cd00067">
    <property type="entry name" value="GAL4"/>
    <property type="match status" value="1"/>
</dbReference>
<feature type="region of interest" description="Disordered" evidence="2">
    <location>
        <begin position="217"/>
        <end position="236"/>
    </location>
</feature>
<dbReference type="Pfam" id="PF00172">
    <property type="entry name" value="Zn_clus"/>
    <property type="match status" value="1"/>
</dbReference>
<dbReference type="AlphaFoldDB" id="A0A423WXY9"/>